<evidence type="ECO:0000313" key="2">
    <source>
        <dbReference type="Proteomes" id="UP001165064"/>
    </source>
</evidence>
<dbReference type="Proteomes" id="UP001165064">
    <property type="component" value="Unassembled WGS sequence"/>
</dbReference>
<keyword evidence="2" id="KW-1185">Reference proteome</keyword>
<comment type="caution">
    <text evidence="1">The sequence shown here is derived from an EMBL/GenBank/DDBJ whole genome shotgun (WGS) entry which is preliminary data.</text>
</comment>
<reference evidence="1" key="1">
    <citation type="submission" date="2023-04" db="EMBL/GenBank/DDBJ databases">
        <title>Ambrosiozyma monospora NBRC 10751.</title>
        <authorList>
            <person name="Ichikawa N."/>
            <person name="Sato H."/>
            <person name="Tonouchi N."/>
        </authorList>
    </citation>
    <scope>NUCLEOTIDE SEQUENCE</scope>
    <source>
        <strain evidence="1">NBRC 10751</strain>
    </source>
</reference>
<accession>A0ACB5UCX9</accession>
<organism evidence="1 2">
    <name type="scientific">Ambrosiozyma monospora</name>
    <name type="common">Yeast</name>
    <name type="synonym">Endomycopsis monosporus</name>
    <dbReference type="NCBI Taxonomy" id="43982"/>
    <lineage>
        <taxon>Eukaryota</taxon>
        <taxon>Fungi</taxon>
        <taxon>Dikarya</taxon>
        <taxon>Ascomycota</taxon>
        <taxon>Saccharomycotina</taxon>
        <taxon>Pichiomycetes</taxon>
        <taxon>Pichiales</taxon>
        <taxon>Pichiaceae</taxon>
        <taxon>Ambrosiozyma</taxon>
    </lineage>
</organism>
<dbReference type="EMBL" id="BSXS01017155">
    <property type="protein sequence ID" value="GMF08611.1"/>
    <property type="molecule type" value="Genomic_DNA"/>
</dbReference>
<sequence length="160" mass="18334">MLLLLLGPSHPIKIRFKERHDNISQAVKTKLKLDLNKITKPEQLHVVFTNSEVRSIIAHKPTVKAEEDWLGSKLNESIIEPDILSKKKSSKIDKPKLVYLFTGGPEMESLDPFFQIMFANDLEELRSFDSETGAKLEKMGLSRNSSRGVQILQKYIFKRV</sequence>
<gene>
    <name evidence="1" type="ORF">Amon02_001331700</name>
</gene>
<proteinExistence type="predicted"/>
<evidence type="ECO:0000313" key="1">
    <source>
        <dbReference type="EMBL" id="GMF08611.1"/>
    </source>
</evidence>
<name>A0ACB5UCX9_AMBMO</name>
<protein>
    <submittedName>
        <fullName evidence="1">Unnamed protein product</fullName>
    </submittedName>
</protein>